<dbReference type="InterPro" id="IPR013506">
    <property type="entry name" value="Topo_IIA_bsu_dom2"/>
</dbReference>
<organism evidence="10 11">
    <name type="scientific">Chitinophaga pinensis (strain ATCC 43595 / DSM 2588 / LMG 13176 / NBRC 15968 / NCIMB 11800 / UQM 2034)</name>
    <dbReference type="NCBI Taxonomy" id="485918"/>
    <lineage>
        <taxon>Bacteria</taxon>
        <taxon>Pseudomonadati</taxon>
        <taxon>Bacteroidota</taxon>
        <taxon>Chitinophagia</taxon>
        <taxon>Chitinophagales</taxon>
        <taxon>Chitinophagaceae</taxon>
        <taxon>Chitinophaga</taxon>
    </lineage>
</organism>
<feature type="domain" description="DNA topoisomerase type IIA subunit B" evidence="9">
    <location>
        <begin position="237"/>
        <end position="350"/>
    </location>
</feature>
<evidence type="ECO:0000256" key="7">
    <source>
        <dbReference type="ARBA" id="ARBA00023125"/>
    </source>
</evidence>
<dbReference type="EC" id="5.6.2.2" evidence="3"/>
<evidence type="ECO:0000256" key="6">
    <source>
        <dbReference type="ARBA" id="ARBA00023029"/>
    </source>
</evidence>
<dbReference type="EMBL" id="CP001699">
    <property type="protein sequence ID" value="ACU57518.1"/>
    <property type="molecule type" value="Genomic_DNA"/>
</dbReference>
<evidence type="ECO:0000313" key="11">
    <source>
        <dbReference type="Proteomes" id="UP000002215"/>
    </source>
</evidence>
<dbReference type="SUPFAM" id="SSF54211">
    <property type="entry name" value="Ribosomal protein S5 domain 2-like"/>
    <property type="match status" value="1"/>
</dbReference>
<keyword evidence="7" id="KW-0238">DNA-binding</keyword>
<dbReference type="PANTHER" id="PTHR45866">
    <property type="entry name" value="DNA GYRASE/TOPOISOMERASE SUBUNIT B"/>
    <property type="match status" value="1"/>
</dbReference>
<dbReference type="Gene3D" id="3.30.230.10">
    <property type="match status" value="1"/>
</dbReference>
<keyword evidence="5" id="KW-0067">ATP-binding</keyword>
<evidence type="ECO:0000256" key="3">
    <source>
        <dbReference type="ARBA" id="ARBA00012895"/>
    </source>
</evidence>
<evidence type="ECO:0000256" key="4">
    <source>
        <dbReference type="ARBA" id="ARBA00022741"/>
    </source>
</evidence>
<dbReference type="GO" id="GO:0005524">
    <property type="term" value="F:ATP binding"/>
    <property type="evidence" value="ECO:0007669"/>
    <property type="project" value="UniProtKB-KW"/>
</dbReference>
<dbReference type="GO" id="GO:0006265">
    <property type="term" value="P:DNA topological change"/>
    <property type="evidence" value="ECO:0007669"/>
    <property type="project" value="InterPro"/>
</dbReference>
<dbReference type="InterPro" id="IPR036890">
    <property type="entry name" value="HATPase_C_sf"/>
</dbReference>
<evidence type="ECO:0000256" key="1">
    <source>
        <dbReference type="ARBA" id="ARBA00000185"/>
    </source>
</evidence>
<accession>A0A979FYL5</accession>
<keyword evidence="4" id="KW-0547">Nucleotide-binding</keyword>
<dbReference type="GO" id="GO:0003677">
    <property type="term" value="F:DNA binding"/>
    <property type="evidence" value="ECO:0007669"/>
    <property type="project" value="UniProtKB-KW"/>
</dbReference>
<dbReference type="RefSeq" id="WP_012787694.1">
    <property type="nucleotide sequence ID" value="NC_013132.1"/>
</dbReference>
<evidence type="ECO:0000259" key="9">
    <source>
        <dbReference type="Pfam" id="PF00204"/>
    </source>
</evidence>
<comment type="similarity">
    <text evidence="2">Belongs to the type II topoisomerase GyrB family.</text>
</comment>
<keyword evidence="6" id="KW-0799">Topoisomerase</keyword>
<reference evidence="11" key="1">
    <citation type="submission" date="2009-08" db="EMBL/GenBank/DDBJ databases">
        <title>The complete genome of Chitinophaga pinensis DSM 2588.</title>
        <authorList>
            <consortium name="US DOE Joint Genome Institute (JGI-PGF)"/>
            <person name="Lucas S."/>
            <person name="Copeland A."/>
            <person name="Lapidus A."/>
            <person name="Glavina del Rio T."/>
            <person name="Dalin E."/>
            <person name="Tice H."/>
            <person name="Bruce D."/>
            <person name="Goodwin L."/>
            <person name="Pitluck S."/>
            <person name="Kyrpides N."/>
            <person name="Mavromatis K."/>
            <person name="Ivanova N."/>
            <person name="Mikhailova N."/>
            <person name="Sims D."/>
            <person name="Meinche L."/>
            <person name="Brettin T."/>
            <person name="Detter J.C."/>
            <person name="Han C."/>
            <person name="Larimer F."/>
            <person name="Land M."/>
            <person name="Hauser L."/>
            <person name="Markowitz V."/>
            <person name="Cheng J.-F."/>
            <person name="Hugenholtz P."/>
            <person name="Woyke T."/>
            <person name="Wu D."/>
            <person name="Spring S."/>
            <person name="Klenk H.-P."/>
            <person name="Eisen J.A."/>
        </authorList>
    </citation>
    <scope>NUCLEOTIDE SEQUENCE [LARGE SCALE GENOMIC DNA]</scope>
    <source>
        <strain evidence="11">ATCC 43595 / DSM 2588 / LMG 13176 / NBRC 15968 / NCIMB 11800 / UQM 2034</strain>
    </source>
</reference>
<dbReference type="InterPro" id="IPR020568">
    <property type="entry name" value="Ribosomal_Su5_D2-typ_SF"/>
</dbReference>
<keyword evidence="8" id="KW-0413">Isomerase</keyword>
<dbReference type="Pfam" id="PF00204">
    <property type="entry name" value="DNA_gyraseB"/>
    <property type="match status" value="1"/>
</dbReference>
<proteinExistence type="inferred from homology"/>
<reference evidence="10 11" key="2">
    <citation type="journal article" date="2010" name="Stand. Genomic Sci.">
        <title>Complete genome sequence of Chitinophaga pinensis type strain (UQM 2034).</title>
        <authorList>
            <person name="Glavina Del Rio T."/>
            <person name="Abt B."/>
            <person name="Spring S."/>
            <person name="Lapidus A."/>
            <person name="Nolan M."/>
            <person name="Tice H."/>
            <person name="Copeland A."/>
            <person name="Cheng J.F."/>
            <person name="Chen F."/>
            <person name="Bruce D."/>
            <person name="Goodwin L."/>
            <person name="Pitluck S."/>
            <person name="Ivanova N."/>
            <person name="Mavromatis K."/>
            <person name="Mikhailova N."/>
            <person name="Pati A."/>
            <person name="Chen A."/>
            <person name="Palaniappan K."/>
            <person name="Land M."/>
            <person name="Hauser L."/>
            <person name="Chang Y.J."/>
            <person name="Jeffries C.D."/>
            <person name="Chain P."/>
            <person name="Saunders E."/>
            <person name="Detter J.C."/>
            <person name="Brettin T."/>
            <person name="Rohde M."/>
            <person name="Goker M."/>
            <person name="Bristow J."/>
            <person name="Eisen J.A."/>
            <person name="Markowitz V."/>
            <person name="Hugenholtz P."/>
            <person name="Kyrpides N.C."/>
            <person name="Klenk H.P."/>
            <person name="Lucas S."/>
        </authorList>
    </citation>
    <scope>NUCLEOTIDE SEQUENCE [LARGE SCALE GENOMIC DNA]</scope>
    <source>
        <strain evidence="11">ATCC 43595 / DSM 2588 / LMG 13176 / NBRC 15968 / NCIMB 11800 / UQM 2034</strain>
    </source>
</reference>
<dbReference type="Proteomes" id="UP000002215">
    <property type="component" value="Chromosome"/>
</dbReference>
<dbReference type="AlphaFoldDB" id="A0A979FYL5"/>
<evidence type="ECO:0000256" key="2">
    <source>
        <dbReference type="ARBA" id="ARBA00010708"/>
    </source>
</evidence>
<gene>
    <name evidence="10" type="ordered locus">Cpin_0009</name>
</gene>
<dbReference type="KEGG" id="cpi:Cpin_0009"/>
<dbReference type="GO" id="GO:0003918">
    <property type="term" value="F:DNA topoisomerase type II (double strand cut, ATP-hydrolyzing) activity"/>
    <property type="evidence" value="ECO:0007669"/>
    <property type="project" value="UniProtKB-EC"/>
</dbReference>
<dbReference type="SMR" id="A0A979FYL5"/>
<dbReference type="OrthoDB" id="629252at2"/>
<dbReference type="SUPFAM" id="SSF55874">
    <property type="entry name" value="ATPase domain of HSP90 chaperone/DNA topoisomerase II/histidine kinase"/>
    <property type="match status" value="1"/>
</dbReference>
<protein>
    <recommendedName>
        <fullName evidence="3">DNA topoisomerase (ATP-hydrolyzing)</fullName>
        <ecNumber evidence="3">5.6.2.2</ecNumber>
    </recommendedName>
</protein>
<dbReference type="PANTHER" id="PTHR45866:SF1">
    <property type="entry name" value="DNA GYRASE SUBUNIT B, MITOCHONDRIAL"/>
    <property type="match status" value="1"/>
</dbReference>
<sequence length="352" mass="39918">MNGRPSLPVIESIRNRPVMYLGSVNSYGIRRLMKMLITDYLEDVTGLSTVEITFNPDSFVSVVLSGMPVDELLHEVAFLQEISSGKNFKIALLIAISRFVLVRIVVNGEIHSITSHAGIYEVEMHPADGEPNGIKVDFQLEEQIFKHNQVAYIPMNIMLQQLAYLNPGLKIISVDNRGELQRNVFYFRTGISELFNDLLDKHDYGSMNAWLPIELKTAINGYIFHVILRYHHIYTVYPAPYIRSFANNEATKGHGSLVEGVLKGLEDAFVEVGEKEGVELKVNKKRIGKMLVLFAAVKGEPLTYDGRSKDKLDMPGLKKDVRKFVKRGVLKYLESNSGDRRRVLEKFIRKDS</sequence>
<dbReference type="InterPro" id="IPR014721">
    <property type="entry name" value="Ribsml_uS5_D2-typ_fold_subgr"/>
</dbReference>
<dbReference type="Gene3D" id="3.30.565.10">
    <property type="entry name" value="Histidine kinase-like ATPase, C-terminal domain"/>
    <property type="match status" value="1"/>
</dbReference>
<evidence type="ECO:0000313" key="10">
    <source>
        <dbReference type="EMBL" id="ACU57518.1"/>
    </source>
</evidence>
<name>A0A979FYL5_CHIPD</name>
<comment type="catalytic activity">
    <reaction evidence="1">
        <text>ATP-dependent breakage, passage and rejoining of double-stranded DNA.</text>
        <dbReference type="EC" id="5.6.2.2"/>
    </reaction>
</comment>
<evidence type="ECO:0000256" key="8">
    <source>
        <dbReference type="ARBA" id="ARBA00023235"/>
    </source>
</evidence>
<evidence type="ECO:0000256" key="5">
    <source>
        <dbReference type="ARBA" id="ARBA00022840"/>
    </source>
</evidence>